<gene>
    <name evidence="14" type="ORF">C7381_101118</name>
</gene>
<feature type="transmembrane region" description="Helical" evidence="13">
    <location>
        <begin position="129"/>
        <end position="146"/>
    </location>
</feature>
<dbReference type="RefSeq" id="WP_116479521.1">
    <property type="nucleotide sequence ID" value="NZ_QEKV01000001.1"/>
</dbReference>
<comment type="caution">
    <text evidence="14">The sequence shown here is derived from an EMBL/GenBank/DDBJ whole genome shotgun (WGS) entry which is preliminary data.</text>
</comment>
<dbReference type="Proteomes" id="UP000245793">
    <property type="component" value="Unassembled WGS sequence"/>
</dbReference>
<comment type="similarity">
    <text evidence="3">Belongs to the multi antimicrobial extrusion (MATE) (TC 2.A.66.1) family.</text>
</comment>
<evidence type="ECO:0000256" key="8">
    <source>
        <dbReference type="ARBA" id="ARBA00022692"/>
    </source>
</evidence>
<dbReference type="AlphaFoldDB" id="A0A2U1E6V2"/>
<dbReference type="NCBIfam" id="TIGR00797">
    <property type="entry name" value="matE"/>
    <property type="match status" value="1"/>
</dbReference>
<feature type="transmembrane region" description="Helical" evidence="13">
    <location>
        <begin position="84"/>
        <end position="109"/>
    </location>
</feature>
<evidence type="ECO:0000256" key="6">
    <source>
        <dbReference type="ARBA" id="ARBA00022449"/>
    </source>
</evidence>
<evidence type="ECO:0000256" key="9">
    <source>
        <dbReference type="ARBA" id="ARBA00022989"/>
    </source>
</evidence>
<keyword evidence="6" id="KW-0050">Antiport</keyword>
<feature type="transmembrane region" description="Helical" evidence="13">
    <location>
        <begin position="353"/>
        <end position="377"/>
    </location>
</feature>
<dbReference type="EMBL" id="QEKV01000001">
    <property type="protein sequence ID" value="PVY95592.1"/>
    <property type="molecule type" value="Genomic_DNA"/>
</dbReference>
<evidence type="ECO:0000256" key="7">
    <source>
        <dbReference type="ARBA" id="ARBA00022475"/>
    </source>
</evidence>
<feature type="transmembrane region" description="Helical" evidence="13">
    <location>
        <begin position="54"/>
        <end position="72"/>
    </location>
</feature>
<evidence type="ECO:0000256" key="4">
    <source>
        <dbReference type="ARBA" id="ARBA00020268"/>
    </source>
</evidence>
<evidence type="ECO:0000256" key="3">
    <source>
        <dbReference type="ARBA" id="ARBA00010199"/>
    </source>
</evidence>
<protein>
    <recommendedName>
        <fullName evidence="4">Probable multidrug resistance protein NorM</fullName>
    </recommendedName>
    <alternativeName>
        <fullName evidence="12">Multidrug-efflux transporter</fullName>
    </alternativeName>
</protein>
<evidence type="ECO:0000256" key="10">
    <source>
        <dbReference type="ARBA" id="ARBA00023065"/>
    </source>
</evidence>
<feature type="transmembrane region" description="Helical" evidence="13">
    <location>
        <begin position="158"/>
        <end position="178"/>
    </location>
</feature>
<evidence type="ECO:0000256" key="5">
    <source>
        <dbReference type="ARBA" id="ARBA00022448"/>
    </source>
</evidence>
<evidence type="ECO:0000256" key="13">
    <source>
        <dbReference type="SAM" id="Phobius"/>
    </source>
</evidence>
<feature type="transmembrane region" description="Helical" evidence="13">
    <location>
        <begin position="250"/>
        <end position="273"/>
    </location>
</feature>
<feature type="transmembrane region" description="Helical" evidence="13">
    <location>
        <begin position="321"/>
        <end position="341"/>
    </location>
</feature>
<organism evidence="14 15">
    <name type="scientific">Ezakiella coagulans</name>
    <dbReference type="NCBI Taxonomy" id="46507"/>
    <lineage>
        <taxon>Bacteria</taxon>
        <taxon>Bacillati</taxon>
        <taxon>Bacillota</taxon>
        <taxon>Tissierellia</taxon>
        <taxon>Ezakiella</taxon>
    </lineage>
</organism>
<evidence type="ECO:0000313" key="14">
    <source>
        <dbReference type="EMBL" id="PVY95592.1"/>
    </source>
</evidence>
<dbReference type="GO" id="GO:0015297">
    <property type="term" value="F:antiporter activity"/>
    <property type="evidence" value="ECO:0007669"/>
    <property type="project" value="UniProtKB-KW"/>
</dbReference>
<keyword evidence="15" id="KW-1185">Reference proteome</keyword>
<comment type="subcellular location">
    <subcellularLocation>
        <location evidence="2">Cell membrane</location>
        <topology evidence="2">Multi-pass membrane protein</topology>
    </subcellularLocation>
</comment>
<evidence type="ECO:0000256" key="1">
    <source>
        <dbReference type="ARBA" id="ARBA00003408"/>
    </source>
</evidence>
<keyword evidence="8 13" id="KW-0812">Transmembrane</keyword>
<dbReference type="InterPro" id="IPR050222">
    <property type="entry name" value="MATE_MdtK"/>
</dbReference>
<dbReference type="CDD" id="cd13137">
    <property type="entry name" value="MATE_NorM_like"/>
    <property type="match status" value="1"/>
</dbReference>
<evidence type="ECO:0000256" key="12">
    <source>
        <dbReference type="ARBA" id="ARBA00031636"/>
    </source>
</evidence>
<comment type="function">
    <text evidence="1">Multidrug efflux pump.</text>
</comment>
<dbReference type="GO" id="GO:0005886">
    <property type="term" value="C:plasma membrane"/>
    <property type="evidence" value="ECO:0007669"/>
    <property type="project" value="UniProtKB-SubCell"/>
</dbReference>
<dbReference type="InterPro" id="IPR048279">
    <property type="entry name" value="MdtK-like"/>
</dbReference>
<feature type="transmembrane region" description="Helical" evidence="13">
    <location>
        <begin position="12"/>
        <end position="34"/>
    </location>
</feature>
<name>A0A2U1E6V2_9FIRM</name>
<dbReference type="PANTHER" id="PTHR43298:SF2">
    <property type="entry name" value="FMN_FAD EXPORTER YEEO-RELATED"/>
    <property type="match status" value="1"/>
</dbReference>
<feature type="transmembrane region" description="Helical" evidence="13">
    <location>
        <begin position="190"/>
        <end position="212"/>
    </location>
</feature>
<keyword evidence="11 13" id="KW-0472">Membrane</keyword>
<sequence length="449" mass="48733">MEKKSFYSKAMKVAWPSVLESFFITLTGLIDTFMVSSLGKEAIAAVGLTNQPKFIGLSFFFSINVAVSALVARRKGEEDKNSANTVLVTAFAIAAVLTAIISFVFVKYSETILRWAGSNSDTHELANEYFRIIMGFVFFNVISMTINAAQRGSGNTQIAFTTNFVSSIVNMTFNYLLIGGNLGFPELGVRGAAIATIIGTAVASIMSIRSLFKPHSYVDIRYIFARKIKPRVEEAISIAKLGLNMFVENIAMRIGFLATALLAAGLGTAQFAAHNVGMQVLSLGFAFADGMQVAAVSLAGQSLGAGQKDDARTYGQVCQRIGLAISIGLSVILFVFGKHIFKLFFDANAEPEIIEYGVLITRFITVIVILQISQIIYGGCLRAGGDVKYTLMASIVSVSIIRTVVTYVLVNGFNLGLTGIWIGILSDQFSRFIMMSLRFKTGKWVNIKI</sequence>
<keyword evidence="10" id="KW-0406">Ion transport</keyword>
<keyword evidence="7" id="KW-1003">Cell membrane</keyword>
<evidence type="ECO:0000256" key="2">
    <source>
        <dbReference type="ARBA" id="ARBA00004651"/>
    </source>
</evidence>
<accession>A0A2U1E6V2</accession>
<dbReference type="GO" id="GO:0006811">
    <property type="term" value="P:monoatomic ion transport"/>
    <property type="evidence" value="ECO:0007669"/>
    <property type="project" value="UniProtKB-KW"/>
</dbReference>
<reference evidence="14 15" key="1">
    <citation type="submission" date="2018-04" db="EMBL/GenBank/DDBJ databases">
        <title>Genomic Encyclopedia of Type Strains, Phase IV (KMG-IV): sequencing the most valuable type-strain genomes for metagenomic binning, comparative biology and taxonomic classification.</title>
        <authorList>
            <person name="Goeker M."/>
        </authorList>
    </citation>
    <scope>NUCLEOTIDE SEQUENCE [LARGE SCALE GENOMIC DNA]</scope>
    <source>
        <strain evidence="14 15">DSM 20705</strain>
    </source>
</reference>
<dbReference type="InterPro" id="IPR002528">
    <property type="entry name" value="MATE_fam"/>
</dbReference>
<evidence type="ECO:0000313" key="15">
    <source>
        <dbReference type="Proteomes" id="UP000245793"/>
    </source>
</evidence>
<dbReference type="Pfam" id="PF01554">
    <property type="entry name" value="MatE"/>
    <property type="match status" value="2"/>
</dbReference>
<dbReference type="PIRSF" id="PIRSF006603">
    <property type="entry name" value="DinF"/>
    <property type="match status" value="1"/>
</dbReference>
<dbReference type="PANTHER" id="PTHR43298">
    <property type="entry name" value="MULTIDRUG RESISTANCE PROTEIN NORM-RELATED"/>
    <property type="match status" value="1"/>
</dbReference>
<evidence type="ECO:0000256" key="11">
    <source>
        <dbReference type="ARBA" id="ARBA00023136"/>
    </source>
</evidence>
<proteinExistence type="inferred from homology"/>
<keyword evidence="5" id="KW-0813">Transport</keyword>
<dbReference type="GO" id="GO:0042910">
    <property type="term" value="F:xenobiotic transmembrane transporter activity"/>
    <property type="evidence" value="ECO:0007669"/>
    <property type="project" value="InterPro"/>
</dbReference>
<keyword evidence="9 13" id="KW-1133">Transmembrane helix</keyword>
<feature type="transmembrane region" description="Helical" evidence="13">
    <location>
        <begin position="279"/>
        <end position="300"/>
    </location>
</feature>